<accession>A0A0E9TZV6</accession>
<evidence type="ECO:0000313" key="1">
    <source>
        <dbReference type="EMBL" id="JAH59076.1"/>
    </source>
</evidence>
<protein>
    <submittedName>
        <fullName evidence="1">Uncharacterized protein</fullName>
    </submittedName>
</protein>
<dbReference type="AlphaFoldDB" id="A0A0E9TZV6"/>
<reference evidence="1" key="1">
    <citation type="submission" date="2014-11" db="EMBL/GenBank/DDBJ databases">
        <authorList>
            <person name="Amaro Gonzalez C."/>
        </authorList>
    </citation>
    <scope>NUCLEOTIDE SEQUENCE</scope>
</reference>
<sequence length="40" mass="4473">MDTIFLDPKTSISVAIVSHHNICLHSVIISEIISYEDETT</sequence>
<organism evidence="1">
    <name type="scientific">Anguilla anguilla</name>
    <name type="common">European freshwater eel</name>
    <name type="synonym">Muraena anguilla</name>
    <dbReference type="NCBI Taxonomy" id="7936"/>
    <lineage>
        <taxon>Eukaryota</taxon>
        <taxon>Metazoa</taxon>
        <taxon>Chordata</taxon>
        <taxon>Craniata</taxon>
        <taxon>Vertebrata</taxon>
        <taxon>Euteleostomi</taxon>
        <taxon>Actinopterygii</taxon>
        <taxon>Neopterygii</taxon>
        <taxon>Teleostei</taxon>
        <taxon>Anguilliformes</taxon>
        <taxon>Anguillidae</taxon>
        <taxon>Anguilla</taxon>
    </lineage>
</organism>
<reference evidence="1" key="2">
    <citation type="journal article" date="2015" name="Fish Shellfish Immunol.">
        <title>Early steps in the European eel (Anguilla anguilla)-Vibrio vulnificus interaction in the gills: Role of the RtxA13 toxin.</title>
        <authorList>
            <person name="Callol A."/>
            <person name="Pajuelo D."/>
            <person name="Ebbesson L."/>
            <person name="Teles M."/>
            <person name="MacKenzie S."/>
            <person name="Amaro C."/>
        </authorList>
    </citation>
    <scope>NUCLEOTIDE SEQUENCE</scope>
</reference>
<proteinExistence type="predicted"/>
<name>A0A0E9TZV6_ANGAN</name>
<dbReference type="EMBL" id="GBXM01049501">
    <property type="protein sequence ID" value="JAH59076.1"/>
    <property type="molecule type" value="Transcribed_RNA"/>
</dbReference>